<proteinExistence type="predicted"/>
<comment type="caution">
    <text evidence="2">The sequence shown here is derived from an EMBL/GenBank/DDBJ whole genome shotgun (WGS) entry which is preliminary data.</text>
</comment>
<evidence type="ECO:0000256" key="1">
    <source>
        <dbReference type="SAM" id="MobiDB-lite"/>
    </source>
</evidence>
<dbReference type="AlphaFoldDB" id="A0AAV4XS67"/>
<sequence>MCDPVIRKRCIIQRSQVINIVLFGWDLTAEANRTSTAEIDLLEHPIIKIIKKMNQYFYLSRADGHTPSGVDPSSPTRGRKPGMNDRDCIKGVGYEKECY</sequence>
<evidence type="ECO:0000313" key="3">
    <source>
        <dbReference type="Proteomes" id="UP001054945"/>
    </source>
</evidence>
<keyword evidence="3" id="KW-1185">Reference proteome</keyword>
<feature type="region of interest" description="Disordered" evidence="1">
    <location>
        <begin position="64"/>
        <end position="88"/>
    </location>
</feature>
<accession>A0AAV4XS67</accession>
<reference evidence="2 3" key="1">
    <citation type="submission" date="2021-06" db="EMBL/GenBank/DDBJ databases">
        <title>Caerostris extrusa draft genome.</title>
        <authorList>
            <person name="Kono N."/>
            <person name="Arakawa K."/>
        </authorList>
    </citation>
    <scope>NUCLEOTIDE SEQUENCE [LARGE SCALE GENOMIC DNA]</scope>
</reference>
<organism evidence="2 3">
    <name type="scientific">Caerostris extrusa</name>
    <name type="common">Bark spider</name>
    <name type="synonym">Caerostris bankana</name>
    <dbReference type="NCBI Taxonomy" id="172846"/>
    <lineage>
        <taxon>Eukaryota</taxon>
        <taxon>Metazoa</taxon>
        <taxon>Ecdysozoa</taxon>
        <taxon>Arthropoda</taxon>
        <taxon>Chelicerata</taxon>
        <taxon>Arachnida</taxon>
        <taxon>Araneae</taxon>
        <taxon>Araneomorphae</taxon>
        <taxon>Entelegynae</taxon>
        <taxon>Araneoidea</taxon>
        <taxon>Araneidae</taxon>
        <taxon>Caerostris</taxon>
    </lineage>
</organism>
<gene>
    <name evidence="2" type="ORF">CEXT_358111</name>
</gene>
<protein>
    <submittedName>
        <fullName evidence="2">Uncharacterized protein</fullName>
    </submittedName>
</protein>
<evidence type="ECO:0000313" key="2">
    <source>
        <dbReference type="EMBL" id="GIY96573.1"/>
    </source>
</evidence>
<dbReference type="Proteomes" id="UP001054945">
    <property type="component" value="Unassembled WGS sequence"/>
</dbReference>
<name>A0AAV4XS67_CAEEX</name>
<dbReference type="EMBL" id="BPLR01000674">
    <property type="protein sequence ID" value="GIY96573.1"/>
    <property type="molecule type" value="Genomic_DNA"/>
</dbReference>